<keyword evidence="3" id="KW-1185">Reference proteome</keyword>
<reference evidence="2" key="1">
    <citation type="submission" date="2020-11" db="EMBL/GenBank/DDBJ databases">
        <authorList>
            <consortium name="DOE Joint Genome Institute"/>
            <person name="Ahrendt S."/>
            <person name="Riley R."/>
            <person name="Andreopoulos W."/>
            <person name="Labutti K."/>
            <person name="Pangilinan J."/>
            <person name="Ruiz-Duenas F.J."/>
            <person name="Barrasa J.M."/>
            <person name="Sanchez-Garcia M."/>
            <person name="Camarero S."/>
            <person name="Miyauchi S."/>
            <person name="Serrano A."/>
            <person name="Linde D."/>
            <person name="Babiker R."/>
            <person name="Drula E."/>
            <person name="Ayuso-Fernandez I."/>
            <person name="Pacheco R."/>
            <person name="Padilla G."/>
            <person name="Ferreira P."/>
            <person name="Barriuso J."/>
            <person name="Kellner H."/>
            <person name="Castanera R."/>
            <person name="Alfaro M."/>
            <person name="Ramirez L."/>
            <person name="Pisabarro A.G."/>
            <person name="Kuo A."/>
            <person name="Tritt A."/>
            <person name="Lipzen A."/>
            <person name="He G."/>
            <person name="Yan M."/>
            <person name="Ng V."/>
            <person name="Cullen D."/>
            <person name="Martin F."/>
            <person name="Rosso M.-N."/>
            <person name="Henrissat B."/>
            <person name="Hibbett D."/>
            <person name="Martinez A.T."/>
            <person name="Grigoriev I.V."/>
        </authorList>
    </citation>
    <scope>NUCLEOTIDE SEQUENCE</scope>
    <source>
        <strain evidence="2">MF-IS2</strain>
    </source>
</reference>
<dbReference type="OrthoDB" id="2369050at2759"/>
<proteinExistence type="predicted"/>
<sequence>ALVMLRLHLDIILGMNFLVLNRIIVNAEAQTMIAKDTGCDLLHPPMITTTPPVKISIEC</sequence>
<keyword evidence="1" id="KW-0732">Signal</keyword>
<gene>
    <name evidence="2" type="ORF">P691DRAFT_658010</name>
</gene>
<dbReference type="EMBL" id="MU151059">
    <property type="protein sequence ID" value="KAF9453627.1"/>
    <property type="molecule type" value="Genomic_DNA"/>
</dbReference>
<protein>
    <submittedName>
        <fullName evidence="2">Uncharacterized protein</fullName>
    </submittedName>
</protein>
<evidence type="ECO:0000313" key="2">
    <source>
        <dbReference type="EMBL" id="KAF9453627.1"/>
    </source>
</evidence>
<organism evidence="2 3">
    <name type="scientific">Macrolepiota fuliginosa MF-IS2</name>
    <dbReference type="NCBI Taxonomy" id="1400762"/>
    <lineage>
        <taxon>Eukaryota</taxon>
        <taxon>Fungi</taxon>
        <taxon>Dikarya</taxon>
        <taxon>Basidiomycota</taxon>
        <taxon>Agaricomycotina</taxon>
        <taxon>Agaricomycetes</taxon>
        <taxon>Agaricomycetidae</taxon>
        <taxon>Agaricales</taxon>
        <taxon>Agaricineae</taxon>
        <taxon>Agaricaceae</taxon>
        <taxon>Macrolepiota</taxon>
    </lineage>
</organism>
<evidence type="ECO:0000313" key="3">
    <source>
        <dbReference type="Proteomes" id="UP000807342"/>
    </source>
</evidence>
<feature type="chain" id="PRO_5040242870" evidence="1">
    <location>
        <begin position="30"/>
        <end position="59"/>
    </location>
</feature>
<name>A0A9P5XNG2_9AGAR</name>
<accession>A0A9P5XNG2</accession>
<evidence type="ECO:0000256" key="1">
    <source>
        <dbReference type="SAM" id="SignalP"/>
    </source>
</evidence>
<dbReference type="Proteomes" id="UP000807342">
    <property type="component" value="Unassembled WGS sequence"/>
</dbReference>
<comment type="caution">
    <text evidence="2">The sequence shown here is derived from an EMBL/GenBank/DDBJ whole genome shotgun (WGS) entry which is preliminary data.</text>
</comment>
<feature type="non-terminal residue" evidence="2">
    <location>
        <position position="1"/>
    </location>
</feature>
<dbReference type="AlphaFoldDB" id="A0A9P5XNG2"/>
<feature type="signal peptide" evidence="1">
    <location>
        <begin position="1"/>
        <end position="29"/>
    </location>
</feature>